<keyword evidence="6" id="KW-0645">Protease</keyword>
<gene>
    <name evidence="9" type="ORF">DGAL_LOCUS14249</name>
</gene>
<dbReference type="GO" id="GO:0046872">
    <property type="term" value="F:metal ion binding"/>
    <property type="evidence" value="ECO:0007669"/>
    <property type="project" value="UniProtKB-KW"/>
</dbReference>
<dbReference type="PANTHER" id="PTHR43655">
    <property type="entry name" value="ATP-DEPENDENT PROTEASE"/>
    <property type="match status" value="1"/>
</dbReference>
<feature type="region of interest" description="Disordered" evidence="7">
    <location>
        <begin position="1"/>
        <end position="24"/>
    </location>
</feature>
<keyword evidence="6" id="KW-0482">Metalloprotease</keyword>
<evidence type="ECO:0000256" key="4">
    <source>
        <dbReference type="ARBA" id="ARBA00022833"/>
    </source>
</evidence>
<dbReference type="InterPro" id="IPR037219">
    <property type="entry name" value="Peptidase_M41-like"/>
</dbReference>
<keyword evidence="4" id="KW-0862">Zinc</keyword>
<dbReference type="GO" id="GO:0004222">
    <property type="term" value="F:metalloendopeptidase activity"/>
    <property type="evidence" value="ECO:0007669"/>
    <property type="project" value="InterPro"/>
</dbReference>
<dbReference type="GO" id="GO:0034982">
    <property type="term" value="P:mitochondrial protein processing"/>
    <property type="evidence" value="ECO:0007669"/>
    <property type="project" value="TreeGrafter"/>
</dbReference>
<comment type="caution">
    <text evidence="9">The sequence shown here is derived from an EMBL/GenBank/DDBJ whole genome shotgun (WGS) entry which is preliminary data.</text>
</comment>
<dbReference type="Proteomes" id="UP000789390">
    <property type="component" value="Unassembled WGS sequence"/>
</dbReference>
<evidence type="ECO:0000256" key="6">
    <source>
        <dbReference type="ARBA" id="ARBA00023049"/>
    </source>
</evidence>
<evidence type="ECO:0000313" key="9">
    <source>
        <dbReference type="EMBL" id="CAH0110658.1"/>
    </source>
</evidence>
<keyword evidence="6" id="KW-0378">Hydrolase</keyword>
<comment type="cofactor">
    <cofactor evidence="1">
        <name>Zn(2+)</name>
        <dbReference type="ChEBI" id="CHEBI:29105"/>
    </cofactor>
</comment>
<dbReference type="OrthoDB" id="6379851at2759"/>
<dbReference type="GO" id="GO:0005524">
    <property type="term" value="F:ATP binding"/>
    <property type="evidence" value="ECO:0007669"/>
    <property type="project" value="UniProtKB-KW"/>
</dbReference>
<evidence type="ECO:0000313" key="10">
    <source>
        <dbReference type="Proteomes" id="UP000789390"/>
    </source>
</evidence>
<keyword evidence="2" id="KW-0479">Metal-binding</keyword>
<protein>
    <recommendedName>
        <fullName evidence="8">Peptidase M41 domain-containing protein</fullName>
    </recommendedName>
</protein>
<keyword evidence="5" id="KW-0067">ATP-binding</keyword>
<evidence type="ECO:0000256" key="5">
    <source>
        <dbReference type="ARBA" id="ARBA00022840"/>
    </source>
</evidence>
<reference evidence="9" key="1">
    <citation type="submission" date="2021-11" db="EMBL/GenBank/DDBJ databases">
        <authorList>
            <person name="Schell T."/>
        </authorList>
    </citation>
    <scope>NUCLEOTIDE SEQUENCE</scope>
    <source>
        <strain evidence="9">M5</strain>
    </source>
</reference>
<dbReference type="GO" id="GO:0005745">
    <property type="term" value="C:m-AAA complex"/>
    <property type="evidence" value="ECO:0007669"/>
    <property type="project" value="TreeGrafter"/>
</dbReference>
<evidence type="ECO:0000259" key="8">
    <source>
        <dbReference type="Pfam" id="PF01434"/>
    </source>
</evidence>
<keyword evidence="10" id="KW-1185">Reference proteome</keyword>
<dbReference type="GO" id="GO:0004176">
    <property type="term" value="F:ATP-dependent peptidase activity"/>
    <property type="evidence" value="ECO:0007669"/>
    <property type="project" value="InterPro"/>
</dbReference>
<feature type="domain" description="Peptidase M41" evidence="8">
    <location>
        <begin position="1"/>
        <end position="79"/>
    </location>
</feature>
<sequence>MSESMGPIFFPDEDRNSREFGRRPYSKRLANTMDDEARNIIARAYKRTKSILLQHRHMLEKMAEELLLKETLNYHDVEALVGSPQHGQKQLIEPLPFEAEINEQAGIAAGRSQQQSPPLPEDYTLFPKLF</sequence>
<dbReference type="EMBL" id="CAKKLH010000304">
    <property type="protein sequence ID" value="CAH0110658.1"/>
    <property type="molecule type" value="Genomic_DNA"/>
</dbReference>
<dbReference type="SUPFAM" id="SSF140990">
    <property type="entry name" value="FtsH protease domain-like"/>
    <property type="match status" value="1"/>
</dbReference>
<keyword evidence="3" id="KW-0547">Nucleotide-binding</keyword>
<dbReference type="InterPro" id="IPR050928">
    <property type="entry name" value="ATP-dep_Zn_Metalloprotease"/>
</dbReference>
<dbReference type="InterPro" id="IPR000642">
    <property type="entry name" value="Peptidase_M41"/>
</dbReference>
<evidence type="ECO:0000256" key="2">
    <source>
        <dbReference type="ARBA" id="ARBA00022723"/>
    </source>
</evidence>
<evidence type="ECO:0000256" key="1">
    <source>
        <dbReference type="ARBA" id="ARBA00001947"/>
    </source>
</evidence>
<name>A0A8J2S720_9CRUS</name>
<evidence type="ECO:0000256" key="7">
    <source>
        <dbReference type="SAM" id="MobiDB-lite"/>
    </source>
</evidence>
<feature type="compositionally biased region" description="Basic and acidic residues" evidence="7">
    <location>
        <begin position="12"/>
        <end position="22"/>
    </location>
</feature>
<organism evidence="9 10">
    <name type="scientific">Daphnia galeata</name>
    <dbReference type="NCBI Taxonomy" id="27404"/>
    <lineage>
        <taxon>Eukaryota</taxon>
        <taxon>Metazoa</taxon>
        <taxon>Ecdysozoa</taxon>
        <taxon>Arthropoda</taxon>
        <taxon>Crustacea</taxon>
        <taxon>Branchiopoda</taxon>
        <taxon>Diplostraca</taxon>
        <taxon>Cladocera</taxon>
        <taxon>Anomopoda</taxon>
        <taxon>Daphniidae</taxon>
        <taxon>Daphnia</taxon>
    </lineage>
</organism>
<dbReference type="AlphaFoldDB" id="A0A8J2S720"/>
<evidence type="ECO:0000256" key="3">
    <source>
        <dbReference type="ARBA" id="ARBA00022741"/>
    </source>
</evidence>
<proteinExistence type="predicted"/>
<accession>A0A8J2S720</accession>
<dbReference type="Gene3D" id="1.20.58.760">
    <property type="entry name" value="Peptidase M41"/>
    <property type="match status" value="1"/>
</dbReference>
<dbReference type="Pfam" id="PF01434">
    <property type="entry name" value="Peptidase_M41"/>
    <property type="match status" value="1"/>
</dbReference>
<dbReference type="PANTHER" id="PTHR43655:SF8">
    <property type="entry name" value="PARAPLEGIN"/>
    <property type="match status" value="1"/>
</dbReference>